<keyword evidence="2" id="KW-1185">Reference proteome</keyword>
<protein>
    <submittedName>
        <fullName evidence="3">Uncharacterized protein LOC125779097</fullName>
    </submittedName>
</protein>
<organism evidence="2 3">
    <name type="scientific">Bactrocera dorsalis</name>
    <name type="common">Oriental fruit fly</name>
    <name type="synonym">Dacus dorsalis</name>
    <dbReference type="NCBI Taxonomy" id="27457"/>
    <lineage>
        <taxon>Eukaryota</taxon>
        <taxon>Metazoa</taxon>
        <taxon>Ecdysozoa</taxon>
        <taxon>Arthropoda</taxon>
        <taxon>Hexapoda</taxon>
        <taxon>Insecta</taxon>
        <taxon>Pterygota</taxon>
        <taxon>Neoptera</taxon>
        <taxon>Endopterygota</taxon>
        <taxon>Diptera</taxon>
        <taxon>Brachycera</taxon>
        <taxon>Muscomorpha</taxon>
        <taxon>Tephritoidea</taxon>
        <taxon>Tephritidae</taxon>
        <taxon>Bactrocera</taxon>
        <taxon>Bactrocera</taxon>
    </lineage>
</organism>
<dbReference type="GeneID" id="125779097"/>
<dbReference type="SUPFAM" id="SSF53098">
    <property type="entry name" value="Ribonuclease H-like"/>
    <property type="match status" value="1"/>
</dbReference>
<dbReference type="SUPFAM" id="SSF56672">
    <property type="entry name" value="DNA/RNA polymerases"/>
    <property type="match status" value="1"/>
</dbReference>
<evidence type="ECO:0000313" key="2">
    <source>
        <dbReference type="Proteomes" id="UP001652620"/>
    </source>
</evidence>
<dbReference type="InterPro" id="IPR041588">
    <property type="entry name" value="Integrase_H2C2"/>
</dbReference>
<dbReference type="InterPro" id="IPR043502">
    <property type="entry name" value="DNA/RNA_pol_sf"/>
</dbReference>
<dbReference type="Pfam" id="PF18701">
    <property type="entry name" value="DUF5641"/>
    <property type="match status" value="1"/>
</dbReference>
<dbReference type="PANTHER" id="PTHR47331:SF1">
    <property type="entry name" value="GAG-LIKE PROTEIN"/>
    <property type="match status" value="1"/>
</dbReference>
<dbReference type="InterPro" id="IPR036397">
    <property type="entry name" value="RNaseH_sf"/>
</dbReference>
<dbReference type="Pfam" id="PF17921">
    <property type="entry name" value="Integrase_H2C2"/>
    <property type="match status" value="1"/>
</dbReference>
<evidence type="ECO:0000259" key="1">
    <source>
        <dbReference type="PROSITE" id="PS50994"/>
    </source>
</evidence>
<dbReference type="PANTHER" id="PTHR47331">
    <property type="entry name" value="PHD-TYPE DOMAIN-CONTAINING PROTEIN"/>
    <property type="match status" value="1"/>
</dbReference>
<sequence length="1236" mass="141324">MQFEVYILQSITTMTPICKVDSSAWDHLSGLQLADPTFGTPAKIDLLIGADIWPALIADGIAAGLHDEPCALCTRLGWVVFGPAMVNTPNHLTHTLTVSKCIGDQQLDKLLQRFWQVEDNGPADELSVDSCERIFIDTVRRTASGRYSVQIPFLPNAPVLGDSYQAARRQFFHLERKLAGDPELRNKYITFMQEYIALGHMNPVEDDCFDPTQCYYIPHHAVTGKFRVVFNASCKTTSGVSLNDTQFSGPQLQDNLIDILHRFRRYRIAITADVKKMFRQVEINPLHRKWQRILWRESPVEPLRSFELATVTYGMTSSPYNAIRSLRQCAVDNYNIVEDENRASRARNSILDGFYVDDYLESFDSLLEAVSCAHDVNTILRQGHFILDKWNSNCARALHAITDPGKSEVEIELCDSNATVLGLHWNPLSDELFFKVRIEDSHTLSTKRSILSDVARLYDPIGILAPAVVLAKMFIQTLWRKDLNWDTPLPVELQDQWLEFRNGLEELTRMRVPRWLGMSPHAFCTLHGFCDASSKAYAAVIYVNSGAQGDYSNMTLVTAKTKVAPVKEITIPRLELCAAHLLVFTLRHVQKALRLDNVPYTLWSDSTIVLHWIHKQPSVLKQFVGNRVAYIQAHTKVECWRHIRSEYNPADCASRGITPASLLHHPLWWTGPPSRYICIENDPVVPELTEEQLQAQTLECQHFRTLITTRQDDHQCLMTSSNGRQIPLIEKLSILSRVLNTTARLRRFLPRYKGKRSNIVTAEEYEWALLLTVKQAQGKAYRREINALKSNSRLDSRNHLLALNPYVDHESILRVGGRLRNAEISNEQRHPMIIPKGSFANLLIADSHRRCLHGGIQQMLQYLRRRFWIIHARSQVKAYIWKCTVCRRHQRILQNQQMASLPRERVLVAPVFSNSGLDYCGPFHVRIGSRRSTTTSKTYAAIFVCMASRAVHIELAEDLSTRSFIDVYDRFISRRGICAKLFSDNGTQFVGADKQMREDVKEWVSSYAQQHVAYVGTQWKFITPAAPHHGGIWEAAVRSAKKHLLRIMGQQSLRYHELLTLLTRIEACLNSRPIVALHDDPEGGLALTPGDFIIGRPINCRPEPPLPDIPHNRLHYWQRLQGMFEHFWKNEYLNSLQARSKRMRPEPNLQVGDVVLIRNENLPPACWRMGRITDTHPGSDGLVRVITIEYNGDRLTDEGMYVKRHCQRPVQKVVRLTGIHEEILNREGSAGEDVRD</sequence>
<proteinExistence type="predicted"/>
<dbReference type="InterPro" id="IPR012337">
    <property type="entry name" value="RNaseH-like_sf"/>
</dbReference>
<dbReference type="InterPro" id="IPR040676">
    <property type="entry name" value="DUF5641"/>
</dbReference>
<feature type="domain" description="Integrase catalytic" evidence="1">
    <location>
        <begin position="906"/>
        <end position="1097"/>
    </location>
</feature>
<dbReference type="Gene3D" id="1.10.340.70">
    <property type="match status" value="1"/>
</dbReference>
<dbReference type="Pfam" id="PF05380">
    <property type="entry name" value="Peptidase_A17"/>
    <property type="match status" value="1"/>
</dbReference>
<reference evidence="3" key="1">
    <citation type="submission" date="2025-08" db="UniProtKB">
        <authorList>
            <consortium name="RefSeq"/>
        </authorList>
    </citation>
    <scope>IDENTIFICATION</scope>
    <source>
        <tissue evidence="3">Adult</tissue>
    </source>
</reference>
<evidence type="ECO:0000313" key="3">
    <source>
        <dbReference type="RefSeq" id="XP_049315523.1"/>
    </source>
</evidence>
<name>A0ABM3K214_BACDO</name>
<dbReference type="InterPro" id="IPR008042">
    <property type="entry name" value="Retrotrans_Pao"/>
</dbReference>
<dbReference type="RefSeq" id="XP_049315523.1">
    <property type="nucleotide sequence ID" value="XM_049459566.1"/>
</dbReference>
<dbReference type="InterPro" id="IPR001584">
    <property type="entry name" value="Integrase_cat-core"/>
</dbReference>
<dbReference type="Gene3D" id="3.30.420.10">
    <property type="entry name" value="Ribonuclease H-like superfamily/Ribonuclease H"/>
    <property type="match status" value="1"/>
</dbReference>
<dbReference type="Proteomes" id="UP001652620">
    <property type="component" value="Chromosome 6"/>
</dbReference>
<gene>
    <name evidence="3" type="primary">LOC125779097</name>
</gene>
<dbReference type="PROSITE" id="PS50994">
    <property type="entry name" value="INTEGRASE"/>
    <property type="match status" value="1"/>
</dbReference>
<accession>A0ABM3K214</accession>